<dbReference type="Pfam" id="PF12987">
    <property type="entry name" value="DUF3871"/>
    <property type="match status" value="1"/>
</dbReference>
<accession>A0A3R8R1C9</accession>
<dbReference type="Proteomes" id="UP000286990">
    <property type="component" value="Unassembled WGS sequence"/>
</dbReference>
<dbReference type="RefSeq" id="WP_125221627.1">
    <property type="nucleotide sequence ID" value="NZ_QUSX01000001.1"/>
</dbReference>
<evidence type="ECO:0000313" key="2">
    <source>
        <dbReference type="Proteomes" id="UP000286990"/>
    </source>
</evidence>
<sequence length="327" mass="37501">MELVTNQNPQSMIQDIVEPTTISKSPFIEANTEQVTLQHLKDDCIIPVFSKDNESTISHSQFIGKAFEAVQELFPQIEVRQPDIRVSHVVKGRIPSAIGKPAKELLESEKTIYYERCAFIIDLPGITRTINGNALNLSVGGVRSLNQENLYSKKSLEKFKVFIGFKNLVCTNLCISTDGFSNEIRIGSIDDLKEQMHTLFSSYNQEQHFEVMAGMESFRLTERQFAHFIGKLRMYHHMDKLEQKELFPIQLNDGQINSVVKNYYTCSNFGRNQDGSINFWKLYNLLTEANKSSYIDNNLERNVSAFELVKNLGDSLKNNEPNWFLHN</sequence>
<dbReference type="AlphaFoldDB" id="A0A3R8R1C9"/>
<dbReference type="InterPro" id="IPR024353">
    <property type="entry name" value="DUF3871"/>
</dbReference>
<dbReference type="EMBL" id="QUSX01000001">
    <property type="protein sequence ID" value="RRQ49810.1"/>
    <property type="molecule type" value="Genomic_DNA"/>
</dbReference>
<dbReference type="OrthoDB" id="995338at2"/>
<protein>
    <submittedName>
        <fullName evidence="1">DUF3871 family protein</fullName>
    </submittedName>
</protein>
<reference evidence="2" key="1">
    <citation type="submission" date="2018-12" db="EMBL/GenBank/DDBJ databases">
        <title>Maribacter lutimaris sp. nov., isolated from marine sediment.</title>
        <authorList>
            <person name="Kim K.K."/>
        </authorList>
    </citation>
    <scope>NUCLEOTIDE SEQUENCE [LARGE SCALE GENOMIC DNA]</scope>
    <source>
        <strain evidence="2">PoM-212</strain>
    </source>
</reference>
<name>A0A3R8R1C9_9FLAO</name>
<organism evidence="1 2">
    <name type="scientific">Maribacter algicola</name>
    <dbReference type="NCBI Taxonomy" id="2498892"/>
    <lineage>
        <taxon>Bacteria</taxon>
        <taxon>Pseudomonadati</taxon>
        <taxon>Bacteroidota</taxon>
        <taxon>Flavobacteriia</taxon>
        <taxon>Flavobacteriales</taxon>
        <taxon>Flavobacteriaceae</taxon>
        <taxon>Maribacter</taxon>
    </lineage>
</organism>
<gene>
    <name evidence="1" type="ORF">DZC72_04260</name>
</gene>
<evidence type="ECO:0000313" key="1">
    <source>
        <dbReference type="EMBL" id="RRQ49810.1"/>
    </source>
</evidence>
<comment type="caution">
    <text evidence="1">The sequence shown here is derived from an EMBL/GenBank/DDBJ whole genome shotgun (WGS) entry which is preliminary data.</text>
</comment>
<proteinExistence type="predicted"/>
<keyword evidence="2" id="KW-1185">Reference proteome</keyword>